<dbReference type="RefSeq" id="WP_094926689.1">
    <property type="nucleotide sequence ID" value="NZ_NPIA01000013.1"/>
</dbReference>
<comment type="caution">
    <text evidence="2">The sequence shown here is derived from an EMBL/GenBank/DDBJ whole genome shotgun (WGS) entry which is preliminary data.</text>
</comment>
<name>A0A263BPV0_9BACI</name>
<reference evidence="2 3" key="2">
    <citation type="submission" date="2017-09" db="EMBL/GenBank/DDBJ databases">
        <title>Bacillus patelloidae sp. nov., isolated from the intestinal tract of a marine limpet.</title>
        <authorList>
            <person name="Liu R."/>
            <person name="Dong C."/>
            <person name="Shao Z."/>
        </authorList>
    </citation>
    <scope>NUCLEOTIDE SEQUENCE [LARGE SCALE GENOMIC DNA]</scope>
    <source>
        <strain evidence="2 3">SA5d-4</strain>
    </source>
</reference>
<evidence type="ECO:0000313" key="3">
    <source>
        <dbReference type="Proteomes" id="UP000217083"/>
    </source>
</evidence>
<reference evidence="3" key="1">
    <citation type="submission" date="2017-08" db="EMBL/GenBank/DDBJ databases">
        <authorList>
            <person name="Huang Z."/>
        </authorList>
    </citation>
    <scope>NUCLEOTIDE SEQUENCE [LARGE SCALE GENOMIC DNA]</scope>
    <source>
        <strain evidence="3">SA5d-4</strain>
    </source>
</reference>
<feature type="transmembrane region" description="Helical" evidence="1">
    <location>
        <begin position="38"/>
        <end position="56"/>
    </location>
</feature>
<keyword evidence="3" id="KW-1185">Reference proteome</keyword>
<evidence type="ECO:0000313" key="2">
    <source>
        <dbReference type="EMBL" id="OZM55784.1"/>
    </source>
</evidence>
<sequence length="241" mass="27503">MWNVSFNIVGFVFFVLAWLSVALIAFRIYNNLAGKPKVWKVALVIIVGMFSFSINWSAFDTVFQISILPLGVWILYAVLKGKEGKWQTYRLFAWLGFWANFIFLAATLVSSPIHATIYPADRPTTYLADITNASVVTSHPSGKSEVSLNKEALISELDQLSREMIMNIEWYNETYRNNMDSNKKEERFPYLLINYQEKWGSGMESTIYIENDGKGILISSAGKQYYFRSNNSILKEGGHGK</sequence>
<accession>A0A263BPV0</accession>
<evidence type="ECO:0000256" key="1">
    <source>
        <dbReference type="SAM" id="Phobius"/>
    </source>
</evidence>
<feature type="transmembrane region" description="Helical" evidence="1">
    <location>
        <begin position="62"/>
        <end position="79"/>
    </location>
</feature>
<gene>
    <name evidence="2" type="ORF">CIB95_15590</name>
</gene>
<keyword evidence="1" id="KW-0812">Transmembrane</keyword>
<dbReference type="Proteomes" id="UP000217083">
    <property type="component" value="Unassembled WGS sequence"/>
</dbReference>
<feature type="transmembrane region" description="Helical" evidence="1">
    <location>
        <begin position="6"/>
        <end position="26"/>
    </location>
</feature>
<proteinExistence type="predicted"/>
<dbReference type="AlphaFoldDB" id="A0A263BPV0"/>
<organism evidence="2 3">
    <name type="scientific">Lottiidibacillus patelloidae</name>
    <dbReference type="NCBI Taxonomy" id="2670334"/>
    <lineage>
        <taxon>Bacteria</taxon>
        <taxon>Bacillati</taxon>
        <taxon>Bacillota</taxon>
        <taxon>Bacilli</taxon>
        <taxon>Bacillales</taxon>
        <taxon>Bacillaceae</taxon>
        <taxon>Lottiidibacillus</taxon>
    </lineage>
</organism>
<dbReference type="EMBL" id="NPIA01000013">
    <property type="protein sequence ID" value="OZM55784.1"/>
    <property type="molecule type" value="Genomic_DNA"/>
</dbReference>
<feature type="transmembrane region" description="Helical" evidence="1">
    <location>
        <begin position="91"/>
        <end position="109"/>
    </location>
</feature>
<protein>
    <submittedName>
        <fullName evidence="2">Uncharacterized protein</fullName>
    </submittedName>
</protein>
<keyword evidence="1" id="KW-0472">Membrane</keyword>
<keyword evidence="1" id="KW-1133">Transmembrane helix</keyword>